<evidence type="ECO:0000313" key="20">
    <source>
        <dbReference type="Proteomes" id="UP000199339"/>
    </source>
</evidence>
<evidence type="ECO:0000256" key="2">
    <source>
        <dbReference type="ARBA" id="ARBA00009810"/>
    </source>
</evidence>
<evidence type="ECO:0000256" key="4">
    <source>
        <dbReference type="ARBA" id="ARBA00022452"/>
    </source>
</evidence>
<dbReference type="FunFam" id="2.170.130.10:FF:000010">
    <property type="entry name" value="Ferripyoverdine receptor"/>
    <property type="match status" value="1"/>
</dbReference>
<evidence type="ECO:0000256" key="1">
    <source>
        <dbReference type="ARBA" id="ARBA00004571"/>
    </source>
</evidence>
<evidence type="ECO:0000313" key="19">
    <source>
        <dbReference type="EMBL" id="SFN61491.1"/>
    </source>
</evidence>
<organism evidence="19 20">
    <name type="scientific">Marinobacter pelagius</name>
    <dbReference type="NCBI Taxonomy" id="379482"/>
    <lineage>
        <taxon>Bacteria</taxon>
        <taxon>Pseudomonadati</taxon>
        <taxon>Pseudomonadota</taxon>
        <taxon>Gammaproteobacteria</taxon>
        <taxon>Pseudomonadales</taxon>
        <taxon>Marinobacteraceae</taxon>
        <taxon>Marinobacter</taxon>
    </lineage>
</organism>
<dbReference type="Pfam" id="PF00593">
    <property type="entry name" value="TonB_dep_Rec_b-barrel"/>
    <property type="match status" value="1"/>
</dbReference>
<dbReference type="NCBIfam" id="TIGR01783">
    <property type="entry name" value="TonB-siderophor"/>
    <property type="match status" value="1"/>
</dbReference>
<comment type="similarity">
    <text evidence="2 14 15">Belongs to the TonB-dependent receptor family.</text>
</comment>
<feature type="domain" description="TonB-dependent receptor plug" evidence="18">
    <location>
        <begin position="72"/>
        <end position="171"/>
    </location>
</feature>
<keyword evidence="9" id="KW-0406">Ion transport</keyword>
<evidence type="ECO:0000256" key="3">
    <source>
        <dbReference type="ARBA" id="ARBA00022448"/>
    </source>
</evidence>
<keyword evidence="4 14" id="KW-1134">Transmembrane beta strand</keyword>
<keyword evidence="7 16" id="KW-0732">Signal</keyword>
<dbReference type="InterPro" id="IPR036942">
    <property type="entry name" value="Beta-barrel_TonB_sf"/>
</dbReference>
<name>A0A1I5AG90_9GAMM</name>
<proteinExistence type="inferred from homology"/>
<gene>
    <name evidence="19" type="ORF">SAMN04487961_3521</name>
</gene>
<dbReference type="Gene3D" id="2.170.130.10">
    <property type="entry name" value="TonB-dependent receptor, plug domain"/>
    <property type="match status" value="1"/>
</dbReference>
<keyword evidence="20" id="KW-1185">Reference proteome</keyword>
<keyword evidence="8" id="KW-0408">Iron</keyword>
<keyword evidence="3 14" id="KW-0813">Transport</keyword>
<sequence>MFRLPEPAFRRKALVSAMMCATVPALAVAQENDPATLQVLEVSAERGQTPSEFTESYAPEATTTSLKMELSHRETPQAVTVVTRKQMDDFARNDINDVLEGTTGVTVESVETDRTYYTSRGFDINNFQYDGVGLPAVYDNVQGELDTAFFDRVEVLRGANGLMTGSGNPAATVNFIRKRPTADTNASVAVTAGSWDKKRIVGDVSGSVSESGKVRGRVVAGYEDKDSYLDRYSNEKQMFYGVVEADLTDTTLLTLGHAIQSSDTDSPLWGALPLFYTDGTATDFARSTSTASDWSYWDNTQHNSFVELQQELAGGWRAKGTVFRLENDSESELFYQYGTPDPDTGEGLLAYPSQYDLNSEQWVVDAYATGPFDLANRTHELVVGASWSRSETVDESRYGQGIGDPLPPLNEWDGNYPRPTFDNGVAGSDWTDRETATYAAARWTLTDSLTAITGLRLTWLDNKGTSYGNSKETSYDAVETPYAGLIYDINDNHSVYASYTEIFSPQTELDINRDRLDPIDGVNYELGLKSEFREDRINTTVALFQVEQKNVAEAAGTYDDGTQDVYYRAVDGLESQGVELEIVGDVTDRIQLFAGYTFVDIEDADGNDAKSFVPEHLAQLRGIWKVPGVDGLELGSQIRWQSEISQEQGVATTGPNAGTTIVTEQDAYAVVDVMASYDFARNWNATLNVNNVTDEKYIESLKKFGASAQGFYGEPANASLTVSWVY</sequence>
<evidence type="ECO:0000256" key="8">
    <source>
        <dbReference type="ARBA" id="ARBA00023004"/>
    </source>
</evidence>
<keyword evidence="5" id="KW-0410">Iron transport</keyword>
<reference evidence="20" key="1">
    <citation type="submission" date="2016-10" db="EMBL/GenBank/DDBJ databases">
        <authorList>
            <person name="Varghese N."/>
            <person name="Submissions S."/>
        </authorList>
    </citation>
    <scope>NUCLEOTIDE SEQUENCE [LARGE SCALE GENOMIC DNA]</scope>
    <source>
        <strain evidence="20">CGMCC 1.6775</strain>
    </source>
</reference>
<dbReference type="GO" id="GO:0015344">
    <property type="term" value="F:siderophore uptake transmembrane transporter activity"/>
    <property type="evidence" value="ECO:0007669"/>
    <property type="project" value="TreeGrafter"/>
</dbReference>
<dbReference type="PROSITE" id="PS52016">
    <property type="entry name" value="TONB_DEPENDENT_REC_3"/>
    <property type="match status" value="1"/>
</dbReference>
<evidence type="ECO:0000256" key="10">
    <source>
        <dbReference type="ARBA" id="ARBA00023077"/>
    </source>
</evidence>
<keyword evidence="10 15" id="KW-0798">TonB box</keyword>
<dbReference type="InterPro" id="IPR039426">
    <property type="entry name" value="TonB-dep_rcpt-like"/>
</dbReference>
<feature type="chain" id="PRO_5011739562" evidence="16">
    <location>
        <begin position="28"/>
        <end position="726"/>
    </location>
</feature>
<dbReference type="InterPro" id="IPR010105">
    <property type="entry name" value="TonB_sidphr_rcpt"/>
</dbReference>
<dbReference type="GO" id="GO:0009279">
    <property type="term" value="C:cell outer membrane"/>
    <property type="evidence" value="ECO:0007669"/>
    <property type="project" value="UniProtKB-SubCell"/>
</dbReference>
<dbReference type="OrthoDB" id="8663017at2"/>
<evidence type="ECO:0000256" key="12">
    <source>
        <dbReference type="ARBA" id="ARBA00023170"/>
    </source>
</evidence>
<dbReference type="AlphaFoldDB" id="A0A1I5AG90"/>
<comment type="subcellular location">
    <subcellularLocation>
        <location evidence="1 14">Cell outer membrane</location>
        <topology evidence="1 14">Multi-pass membrane protein</topology>
    </subcellularLocation>
</comment>
<dbReference type="GO" id="GO:0038023">
    <property type="term" value="F:signaling receptor activity"/>
    <property type="evidence" value="ECO:0007669"/>
    <property type="project" value="InterPro"/>
</dbReference>
<dbReference type="InterPro" id="IPR012910">
    <property type="entry name" value="Plug_dom"/>
</dbReference>
<dbReference type="PANTHER" id="PTHR32552">
    <property type="entry name" value="FERRICHROME IRON RECEPTOR-RELATED"/>
    <property type="match status" value="1"/>
</dbReference>
<evidence type="ECO:0000259" key="18">
    <source>
        <dbReference type="Pfam" id="PF07715"/>
    </source>
</evidence>
<dbReference type="PANTHER" id="PTHR32552:SF74">
    <property type="entry name" value="HYDROXAMATE SIDEROPHORE RECEPTOR FHUE"/>
    <property type="match status" value="1"/>
</dbReference>
<keyword evidence="6 14" id="KW-0812">Transmembrane</keyword>
<accession>A0A1I5AG90</accession>
<evidence type="ECO:0000259" key="17">
    <source>
        <dbReference type="Pfam" id="PF00593"/>
    </source>
</evidence>
<feature type="signal peptide" evidence="16">
    <location>
        <begin position="1"/>
        <end position="27"/>
    </location>
</feature>
<evidence type="ECO:0000256" key="6">
    <source>
        <dbReference type="ARBA" id="ARBA00022692"/>
    </source>
</evidence>
<feature type="domain" description="TonB-dependent receptor-like beta-barrel" evidence="17">
    <location>
        <begin position="269"/>
        <end position="692"/>
    </location>
</feature>
<dbReference type="InterPro" id="IPR000531">
    <property type="entry name" value="Beta-barrel_TonB"/>
</dbReference>
<evidence type="ECO:0000256" key="14">
    <source>
        <dbReference type="PROSITE-ProRule" id="PRU01360"/>
    </source>
</evidence>
<dbReference type="Gene3D" id="2.40.170.20">
    <property type="entry name" value="TonB-dependent receptor, beta-barrel domain"/>
    <property type="match status" value="1"/>
</dbReference>
<dbReference type="SUPFAM" id="SSF56935">
    <property type="entry name" value="Porins"/>
    <property type="match status" value="1"/>
</dbReference>
<dbReference type="RefSeq" id="WP_092006858.1">
    <property type="nucleotide sequence ID" value="NZ_FOUR01000011.1"/>
</dbReference>
<evidence type="ECO:0000256" key="9">
    <source>
        <dbReference type="ARBA" id="ARBA00023065"/>
    </source>
</evidence>
<dbReference type="EMBL" id="FOUR01000011">
    <property type="protein sequence ID" value="SFN61491.1"/>
    <property type="molecule type" value="Genomic_DNA"/>
</dbReference>
<protein>
    <submittedName>
        <fullName evidence="19">Outer-membrane receptor for ferric coprogen and ferric-rhodotorulic acid</fullName>
    </submittedName>
</protein>
<keyword evidence="11 14" id="KW-0472">Membrane</keyword>
<keyword evidence="13 14" id="KW-0998">Cell outer membrane</keyword>
<evidence type="ECO:0000256" key="11">
    <source>
        <dbReference type="ARBA" id="ARBA00023136"/>
    </source>
</evidence>
<dbReference type="InterPro" id="IPR037066">
    <property type="entry name" value="Plug_dom_sf"/>
</dbReference>
<evidence type="ECO:0000256" key="5">
    <source>
        <dbReference type="ARBA" id="ARBA00022496"/>
    </source>
</evidence>
<evidence type="ECO:0000256" key="13">
    <source>
        <dbReference type="ARBA" id="ARBA00023237"/>
    </source>
</evidence>
<evidence type="ECO:0000256" key="7">
    <source>
        <dbReference type="ARBA" id="ARBA00022729"/>
    </source>
</evidence>
<dbReference type="CDD" id="cd01347">
    <property type="entry name" value="ligand_gated_channel"/>
    <property type="match status" value="1"/>
</dbReference>
<evidence type="ECO:0000256" key="15">
    <source>
        <dbReference type="RuleBase" id="RU003357"/>
    </source>
</evidence>
<dbReference type="Proteomes" id="UP000199339">
    <property type="component" value="Unassembled WGS sequence"/>
</dbReference>
<keyword evidence="12 19" id="KW-0675">Receptor</keyword>
<evidence type="ECO:0000256" key="16">
    <source>
        <dbReference type="SAM" id="SignalP"/>
    </source>
</evidence>
<dbReference type="GO" id="GO:0015891">
    <property type="term" value="P:siderophore transport"/>
    <property type="evidence" value="ECO:0007669"/>
    <property type="project" value="InterPro"/>
</dbReference>
<dbReference type="Pfam" id="PF07715">
    <property type="entry name" value="Plug"/>
    <property type="match status" value="1"/>
</dbReference>